<comment type="caution">
    <text evidence="14">The sequence shown here is derived from an EMBL/GenBank/DDBJ whole genome shotgun (WGS) entry which is preliminary data.</text>
</comment>
<dbReference type="GO" id="GO:0005509">
    <property type="term" value="F:calcium ion binding"/>
    <property type="evidence" value="ECO:0007669"/>
    <property type="project" value="UniProtKB-UniRule"/>
</dbReference>
<evidence type="ECO:0000256" key="7">
    <source>
        <dbReference type="ARBA" id="ARBA00022889"/>
    </source>
</evidence>
<protein>
    <submittedName>
        <fullName evidence="14">CDHR2 protein</fullName>
    </submittedName>
</protein>
<dbReference type="FunFam" id="2.60.40.60:FF:000098">
    <property type="entry name" value="cadherin-23 isoform X1"/>
    <property type="match status" value="1"/>
</dbReference>
<evidence type="ECO:0000256" key="3">
    <source>
        <dbReference type="ARBA" id="ARBA00022692"/>
    </source>
</evidence>
<evidence type="ECO:0000313" key="14">
    <source>
        <dbReference type="EMBL" id="KAG2456163.1"/>
    </source>
</evidence>
<evidence type="ECO:0000256" key="9">
    <source>
        <dbReference type="ARBA" id="ARBA00023136"/>
    </source>
</evidence>
<evidence type="ECO:0000256" key="5">
    <source>
        <dbReference type="ARBA" id="ARBA00022737"/>
    </source>
</evidence>
<keyword evidence="8 12" id="KW-1133">Transmembrane helix</keyword>
<keyword evidence="2" id="KW-1003">Cell membrane</keyword>
<dbReference type="GO" id="GO:0005886">
    <property type="term" value="C:plasma membrane"/>
    <property type="evidence" value="ECO:0007669"/>
    <property type="project" value="UniProtKB-SubCell"/>
</dbReference>
<dbReference type="InterPro" id="IPR015919">
    <property type="entry name" value="Cadherin-like_sf"/>
</dbReference>
<organism evidence="14 15">
    <name type="scientific">Polypterus senegalus</name>
    <name type="common">Senegal bichir</name>
    <dbReference type="NCBI Taxonomy" id="55291"/>
    <lineage>
        <taxon>Eukaryota</taxon>
        <taxon>Metazoa</taxon>
        <taxon>Chordata</taxon>
        <taxon>Craniata</taxon>
        <taxon>Vertebrata</taxon>
        <taxon>Euteleostomi</taxon>
        <taxon>Actinopterygii</taxon>
        <taxon>Polypteriformes</taxon>
        <taxon>Polypteridae</taxon>
        <taxon>Polypterus</taxon>
    </lineage>
</organism>
<feature type="domain" description="Cadherin" evidence="13">
    <location>
        <begin position="247"/>
        <end position="361"/>
    </location>
</feature>
<evidence type="ECO:0000256" key="6">
    <source>
        <dbReference type="ARBA" id="ARBA00022837"/>
    </source>
</evidence>
<dbReference type="PRINTS" id="PR00205">
    <property type="entry name" value="CADHERIN"/>
</dbReference>
<dbReference type="Gene3D" id="2.60.40.60">
    <property type="entry name" value="Cadherins"/>
    <property type="match status" value="7"/>
</dbReference>
<keyword evidence="7" id="KW-0130">Cell adhesion</keyword>
<dbReference type="CDD" id="cd11304">
    <property type="entry name" value="Cadherin_repeat"/>
    <property type="match status" value="5"/>
</dbReference>
<evidence type="ECO:0000256" key="10">
    <source>
        <dbReference type="ARBA" id="ARBA00023180"/>
    </source>
</evidence>
<dbReference type="SUPFAM" id="SSF49313">
    <property type="entry name" value="Cadherin-like"/>
    <property type="match status" value="7"/>
</dbReference>
<accession>A0A8X8BF50</accession>
<evidence type="ECO:0000256" key="8">
    <source>
        <dbReference type="ARBA" id="ARBA00022989"/>
    </source>
</evidence>
<dbReference type="EMBL" id="JAATIS010009265">
    <property type="protein sequence ID" value="KAG2456163.1"/>
    <property type="molecule type" value="Genomic_DNA"/>
</dbReference>
<sequence length="987" mass="109286">MALKGFCYKPVPNSHTSDQKGDRIPSKLPSKPCVKITKQFIIIVIDANDNPPIFNGLPYITDVLEDALNWTEIFKVHVTDLDLPSPIHLSIIEVIPDDSKNRGLFAIQNDGSVRLNGTLDYNSKGTNYRLKIFAEGTSVFQVHAYDGDKGINDEIIYSINESNWNGLFRINESSGIIYVNRSIDREELLDINTVVKLKIKAEEKHPSVSGMPGQAFTYVNITITDINDNKPIFYNCISVISCNFNQEENIFVGEIEEHSASGISVKNLTIVARDLDKDENAIFKLELQGPDADAFSVRPSEVSGSSQVDIVAKNQNAIDYENRTEMFVQIIASDAKSIGDCCSTADVTIHVLDKNDNIPTFANDTYTLYVKEHSENDAIIAVITATDPDTADQGKLTYRLEPKSITKYFDVNQKTGAIFVKDKELLDREKFPDFIATLQAIDTSNKIGSTAIELILEDINDNSPRISRDEYTAFVKEGPGEHVTIDIESCKGKEIQQQALSLTSPLTRRAYVGIVTAQDPDQTEINNRITFSFSRGNVGKFIIKSSKAKDNQSYIGNISVAQDVSLDYEEQKEIILSVIASDGDRTADATVNIIVTDVNDEPPKLDATTLQDVSVKENKSTLGIVREIIGTDKDTNHSLVYQLVSTIQCKCNAGVDDTVCRNWFYLDPNGSVIVNESSVIDYEECHQVIMKVKVVDILTEKGVNHSETVVVPEVAKKDDLVTSLSANDRDSGVNKIIEFVIPKTEFISTDGKTLPKNGSFLVRTTVVNNIYEGSVRIATTLDSELKGKYRLTIIAKDMGDPSLSSTTEIESAVEPTQMPITKTYFFVIAGLVVFFIVIFSIMVTALVCTRKSFKRKLKASDALRSAVLITPGNLQTGPVVPGTNQYTMDGANPVLNMKFDTPADLGFDEENSSSDRASFSSLDLNVEMEMTDKDTAPMMIIQEEDEDYSIKEPHYIEPLSAALAQHKNKEPETTMQFINPTLDTTDL</sequence>
<name>A0A8X8BF50_POLSE</name>
<evidence type="ECO:0000256" key="12">
    <source>
        <dbReference type="SAM" id="Phobius"/>
    </source>
</evidence>
<dbReference type="SMART" id="SM00112">
    <property type="entry name" value="CA"/>
    <property type="match status" value="6"/>
</dbReference>
<dbReference type="AlphaFoldDB" id="A0A8X8BF50"/>
<comment type="subcellular location">
    <subcellularLocation>
        <location evidence="1">Cell membrane</location>
        <topology evidence="1">Single-pass type I membrane protein</topology>
    </subcellularLocation>
</comment>
<keyword evidence="6 11" id="KW-0106">Calcium</keyword>
<feature type="non-terminal residue" evidence="14">
    <location>
        <position position="987"/>
    </location>
</feature>
<feature type="domain" description="Cadherin" evidence="13">
    <location>
        <begin position="703"/>
        <end position="821"/>
    </location>
</feature>
<dbReference type="Pfam" id="PF00028">
    <property type="entry name" value="Cadherin"/>
    <property type="match status" value="4"/>
</dbReference>
<keyword evidence="4" id="KW-0732">Signal</keyword>
<gene>
    <name evidence="14" type="primary">Cdhr2</name>
    <name evidence="14" type="ORF">GTO96_0007605</name>
</gene>
<evidence type="ECO:0000256" key="1">
    <source>
        <dbReference type="ARBA" id="ARBA00004251"/>
    </source>
</evidence>
<dbReference type="PANTHER" id="PTHR24028">
    <property type="entry name" value="CADHERIN-87A"/>
    <property type="match status" value="1"/>
</dbReference>
<keyword evidence="10" id="KW-0325">Glycoprotein</keyword>
<reference evidence="14 15" key="1">
    <citation type="journal article" date="2021" name="Cell">
        <title>Tracing the genetic footprints of vertebrate landing in non-teleost ray-finned fishes.</title>
        <authorList>
            <person name="Bi X."/>
            <person name="Wang K."/>
            <person name="Yang L."/>
            <person name="Pan H."/>
            <person name="Jiang H."/>
            <person name="Wei Q."/>
            <person name="Fang M."/>
            <person name="Yu H."/>
            <person name="Zhu C."/>
            <person name="Cai Y."/>
            <person name="He Y."/>
            <person name="Gan X."/>
            <person name="Zeng H."/>
            <person name="Yu D."/>
            <person name="Zhu Y."/>
            <person name="Jiang H."/>
            <person name="Qiu Q."/>
            <person name="Yang H."/>
            <person name="Zhang Y.E."/>
            <person name="Wang W."/>
            <person name="Zhu M."/>
            <person name="He S."/>
            <person name="Zhang G."/>
        </authorList>
    </citation>
    <scope>NUCLEOTIDE SEQUENCE [LARGE SCALE GENOMIC DNA]</scope>
    <source>
        <strain evidence="14">Bchr_013</strain>
    </source>
</reference>
<keyword evidence="15" id="KW-1185">Reference proteome</keyword>
<evidence type="ECO:0000313" key="15">
    <source>
        <dbReference type="Proteomes" id="UP000886611"/>
    </source>
</evidence>
<dbReference type="PROSITE" id="PS00232">
    <property type="entry name" value="CADHERIN_1"/>
    <property type="match status" value="4"/>
</dbReference>
<dbReference type="FunFam" id="2.60.40.60:FF:000252">
    <property type="entry name" value="Cadherin related family member 2"/>
    <property type="match status" value="1"/>
</dbReference>
<evidence type="ECO:0000256" key="2">
    <source>
        <dbReference type="ARBA" id="ARBA00022475"/>
    </source>
</evidence>
<feature type="transmembrane region" description="Helical" evidence="12">
    <location>
        <begin position="824"/>
        <end position="848"/>
    </location>
</feature>
<keyword evidence="9 12" id="KW-0472">Membrane</keyword>
<evidence type="ECO:0000256" key="4">
    <source>
        <dbReference type="ARBA" id="ARBA00022729"/>
    </source>
</evidence>
<dbReference type="InterPro" id="IPR020894">
    <property type="entry name" value="Cadherin_CS"/>
</dbReference>
<feature type="non-terminal residue" evidence="14">
    <location>
        <position position="1"/>
    </location>
</feature>
<proteinExistence type="predicted"/>
<feature type="domain" description="Cadherin" evidence="13">
    <location>
        <begin position="512"/>
        <end position="605"/>
    </location>
</feature>
<dbReference type="FunFam" id="2.60.40.60:FF:000168">
    <property type="entry name" value="Cadherin-related family member 2"/>
    <property type="match status" value="1"/>
</dbReference>
<evidence type="ECO:0000256" key="11">
    <source>
        <dbReference type="PROSITE-ProRule" id="PRU00043"/>
    </source>
</evidence>
<dbReference type="Proteomes" id="UP000886611">
    <property type="component" value="Unassembled WGS sequence"/>
</dbReference>
<dbReference type="GO" id="GO:0007156">
    <property type="term" value="P:homophilic cell adhesion via plasma membrane adhesion molecules"/>
    <property type="evidence" value="ECO:0007669"/>
    <property type="project" value="InterPro"/>
</dbReference>
<keyword evidence="3 12" id="KW-0812">Transmembrane</keyword>
<keyword evidence="5" id="KW-0677">Repeat</keyword>
<dbReference type="PROSITE" id="PS50268">
    <property type="entry name" value="CADHERIN_2"/>
    <property type="match status" value="6"/>
</dbReference>
<dbReference type="PANTHER" id="PTHR24028:SF314">
    <property type="entry name" value="CADHERIN-RELATED FAMILY MEMBER 2"/>
    <property type="match status" value="1"/>
</dbReference>
<feature type="domain" description="Cadherin" evidence="13">
    <location>
        <begin position="362"/>
        <end position="466"/>
    </location>
</feature>
<feature type="domain" description="Cadherin" evidence="13">
    <location>
        <begin position="136"/>
        <end position="233"/>
    </location>
</feature>
<dbReference type="InterPro" id="IPR002126">
    <property type="entry name" value="Cadherin-like_dom"/>
</dbReference>
<dbReference type="InterPro" id="IPR050174">
    <property type="entry name" value="Protocadherin/Cadherin-CA"/>
</dbReference>
<evidence type="ECO:0000259" key="13">
    <source>
        <dbReference type="PROSITE" id="PS50268"/>
    </source>
</evidence>
<feature type="domain" description="Cadherin" evidence="13">
    <location>
        <begin position="55"/>
        <end position="134"/>
    </location>
</feature>